<feature type="region of interest" description="Disordered" evidence="1">
    <location>
        <begin position="349"/>
        <end position="369"/>
    </location>
</feature>
<evidence type="ECO:0000256" key="1">
    <source>
        <dbReference type="SAM" id="MobiDB-lite"/>
    </source>
</evidence>
<dbReference type="EMBL" id="MU806663">
    <property type="protein sequence ID" value="KAJ3833619.1"/>
    <property type="molecule type" value="Genomic_DNA"/>
</dbReference>
<comment type="caution">
    <text evidence="2">The sequence shown here is derived from an EMBL/GenBank/DDBJ whole genome shotgun (WGS) entry which is preliminary data.</text>
</comment>
<name>A0AA38NZQ1_9AGAR</name>
<organism evidence="2 3">
    <name type="scientific">Lentinula raphanica</name>
    <dbReference type="NCBI Taxonomy" id="153919"/>
    <lineage>
        <taxon>Eukaryota</taxon>
        <taxon>Fungi</taxon>
        <taxon>Dikarya</taxon>
        <taxon>Basidiomycota</taxon>
        <taxon>Agaricomycotina</taxon>
        <taxon>Agaricomycetes</taxon>
        <taxon>Agaricomycetidae</taxon>
        <taxon>Agaricales</taxon>
        <taxon>Marasmiineae</taxon>
        <taxon>Omphalotaceae</taxon>
        <taxon>Lentinula</taxon>
    </lineage>
</organism>
<reference evidence="2" key="1">
    <citation type="submission" date="2022-08" db="EMBL/GenBank/DDBJ databases">
        <authorList>
            <consortium name="DOE Joint Genome Institute"/>
            <person name="Min B."/>
            <person name="Riley R."/>
            <person name="Sierra-Patev S."/>
            <person name="Naranjo-Ortiz M."/>
            <person name="Looney B."/>
            <person name="Konkel Z."/>
            <person name="Slot J.C."/>
            <person name="Sakamoto Y."/>
            <person name="Steenwyk J.L."/>
            <person name="Rokas A."/>
            <person name="Carro J."/>
            <person name="Camarero S."/>
            <person name="Ferreira P."/>
            <person name="Molpeceres G."/>
            <person name="Ruiz-Duenas F.J."/>
            <person name="Serrano A."/>
            <person name="Henrissat B."/>
            <person name="Drula E."/>
            <person name="Hughes K.W."/>
            <person name="Mata J.L."/>
            <person name="Ishikawa N.K."/>
            <person name="Vargas-Isla R."/>
            <person name="Ushijima S."/>
            <person name="Smith C.A."/>
            <person name="Ahrendt S."/>
            <person name="Andreopoulos W."/>
            <person name="He G."/>
            <person name="Labutti K."/>
            <person name="Lipzen A."/>
            <person name="Ng V."/>
            <person name="Sandor L."/>
            <person name="Barry K."/>
            <person name="Martinez A.T."/>
            <person name="Xiao Y."/>
            <person name="Gibbons J.G."/>
            <person name="Terashima K."/>
            <person name="Hibbett D.S."/>
            <person name="Grigoriev I.V."/>
        </authorList>
    </citation>
    <scope>NUCLEOTIDE SEQUENCE</scope>
    <source>
        <strain evidence="2">TFB9207</strain>
    </source>
</reference>
<dbReference type="Proteomes" id="UP001163846">
    <property type="component" value="Unassembled WGS sequence"/>
</dbReference>
<sequence>MPTARLEVIIRLMDPSVQQKLRKISIINVASCNRRPVAHCKRDLSDVGMKQMETDGDGWVEHKDDRSLSLFPPLFVERKISLFCWSKRESGRSIVLHRDYNAVASSQSVLPIIANSLRLHLRSCQLSSLFHHSTVLLSRLVFSASVSSRVPLIQPPISQVPTQPTQFLALRPFFPLMRFPTVHRLVLFGVFRLFCSVAAVPVMTTPQHPVPVLLPSPDKDERMVVHDRYTEAAFKDIYSCLEGHGHRSIKYGLEEGALGGLVEDWFIQELGLKFVHDLLVFDKEFQLPRHPRADTDNEQWMVRFVLELNVKERTGERTKKYRRVTKKFRGAVMHDESWRKVLYQTEAPTRGEVREKGKGKEEEEEKQEDEGFPYLAGIMLPFEVQEEISLSDLHTMAQRYEKVEEIDARTQTALERIEELVAAREPEERVGMVEAAAYPRPGADGGGTPEVIVREMFQEFQQAKFGNTKLLKFDANRHRYPIRTELTDPVQFELKILTDKKDYRWAVFYGAVWKDKQDGRYVWMLWTYSAQYQYRNDDITTREMKYLRTVHQWRASHNPKKLDEDFERLVY</sequence>
<evidence type="ECO:0000313" key="2">
    <source>
        <dbReference type="EMBL" id="KAJ3833619.1"/>
    </source>
</evidence>
<dbReference type="AlphaFoldDB" id="A0AA38NZQ1"/>
<keyword evidence="3" id="KW-1185">Reference proteome</keyword>
<feature type="compositionally biased region" description="Basic and acidic residues" evidence="1">
    <location>
        <begin position="349"/>
        <end position="361"/>
    </location>
</feature>
<gene>
    <name evidence="2" type="ORF">F5878DRAFT_645802</name>
</gene>
<accession>A0AA38NZQ1</accession>
<proteinExistence type="predicted"/>
<protein>
    <submittedName>
        <fullName evidence="2">Uncharacterized protein</fullName>
    </submittedName>
</protein>
<evidence type="ECO:0000313" key="3">
    <source>
        <dbReference type="Proteomes" id="UP001163846"/>
    </source>
</evidence>